<organism evidence="1 2">
    <name type="scientific">Sediminicola arcticus</name>
    <dbReference type="NCBI Taxonomy" id="1574308"/>
    <lineage>
        <taxon>Bacteria</taxon>
        <taxon>Pseudomonadati</taxon>
        <taxon>Bacteroidota</taxon>
        <taxon>Flavobacteriia</taxon>
        <taxon>Flavobacteriales</taxon>
        <taxon>Flavobacteriaceae</taxon>
        <taxon>Sediminicola</taxon>
    </lineage>
</organism>
<sequence>MIIRGILDSSLNGQICIRGFAPIKELARISEADYKYQRNPIEDRKDISDFLEHETYLFFPEVILSYKIKHSFDKSKDSETPLQKLQSSKSYKSNVDGTVFKPKPVDFKAREDVRGNSKINLIEIEIDDSQFDLVKKPFHRIDGNHRLDAAGLSESPKVQRMVAPFCIILGEEYYKGGNPVKNSTTDVFDKSVKVFFHNINTKTIALTSEENLRVIIDDSTNFLESELEDILNLEGVLTRTLIKKVNPEIFTGIENILSKQYRTYYIEVFHKLLAKGENPESIVDKVFESLKAIDTLYNENEKLKANSSFGLLTSFLYYHVEENKGKFNLFKKWVIQNHIFEIPEITASSIIKIFDKIAEQEITVFVAMPYFGHDSSIIRGYNEAYERVIEKLKQENPSLKISLFPIMEHIGRTMDIVFNFLNQIKECKIFIADISEKNPNVAYELGFARSLDKPSIIVIKDGEEIPFDYGHDIANKYNGNGPLNDLEGIIYDNIKSILLKDYGLVIS</sequence>
<protein>
    <recommendedName>
        <fullName evidence="3">DGQHR domain-containing protein</fullName>
    </recommendedName>
</protein>
<dbReference type="EMBL" id="JBEXAE010000006">
    <property type="protein sequence ID" value="MET6991464.1"/>
    <property type="molecule type" value="Genomic_DNA"/>
</dbReference>
<gene>
    <name evidence="1" type="ORF">ABXZ36_12490</name>
</gene>
<dbReference type="RefSeq" id="WP_354616014.1">
    <property type="nucleotide sequence ID" value="NZ_JBEXAE010000006.1"/>
</dbReference>
<reference evidence="1 2" key="1">
    <citation type="submission" date="2024-07" db="EMBL/GenBank/DDBJ databases">
        <title>The genome sequence of type strain Sediminicola arcticus GDMCC 1.2805.</title>
        <authorList>
            <person name="Liu Y."/>
        </authorList>
    </citation>
    <scope>NUCLEOTIDE SEQUENCE [LARGE SCALE GENOMIC DNA]</scope>
    <source>
        <strain evidence="1 2">GDMCC 1.2805</strain>
    </source>
</reference>
<name>A0ABV2SWD6_9FLAO</name>
<dbReference type="Gene3D" id="3.40.50.450">
    <property type="match status" value="1"/>
</dbReference>
<evidence type="ECO:0000313" key="1">
    <source>
        <dbReference type="EMBL" id="MET6991464.1"/>
    </source>
</evidence>
<accession>A0ABV2SWD6</accession>
<keyword evidence="2" id="KW-1185">Reference proteome</keyword>
<proteinExistence type="predicted"/>
<dbReference type="SUPFAM" id="SSF52309">
    <property type="entry name" value="N-(deoxy)ribosyltransferase-like"/>
    <property type="match status" value="1"/>
</dbReference>
<comment type="caution">
    <text evidence="1">The sequence shown here is derived from an EMBL/GenBank/DDBJ whole genome shotgun (WGS) entry which is preliminary data.</text>
</comment>
<evidence type="ECO:0000313" key="2">
    <source>
        <dbReference type="Proteomes" id="UP001549799"/>
    </source>
</evidence>
<dbReference type="Proteomes" id="UP001549799">
    <property type="component" value="Unassembled WGS sequence"/>
</dbReference>
<evidence type="ECO:0008006" key="3">
    <source>
        <dbReference type="Google" id="ProtNLM"/>
    </source>
</evidence>